<accession>A0A644UFB4</accession>
<proteinExistence type="predicted"/>
<organism evidence="1">
    <name type="scientific">bioreactor metagenome</name>
    <dbReference type="NCBI Taxonomy" id="1076179"/>
    <lineage>
        <taxon>unclassified sequences</taxon>
        <taxon>metagenomes</taxon>
        <taxon>ecological metagenomes</taxon>
    </lineage>
</organism>
<gene>
    <name evidence="1" type="ORF">SDC9_23514</name>
</gene>
<dbReference type="AlphaFoldDB" id="A0A644UFB4"/>
<dbReference type="EMBL" id="VSSQ01000109">
    <property type="protein sequence ID" value="MPL77657.1"/>
    <property type="molecule type" value="Genomic_DNA"/>
</dbReference>
<reference evidence="1" key="1">
    <citation type="submission" date="2019-08" db="EMBL/GenBank/DDBJ databases">
        <authorList>
            <person name="Kucharzyk K."/>
            <person name="Murdoch R.W."/>
            <person name="Higgins S."/>
            <person name="Loffler F."/>
        </authorList>
    </citation>
    <scope>NUCLEOTIDE SEQUENCE</scope>
</reference>
<protein>
    <submittedName>
        <fullName evidence="1">Uncharacterized protein</fullName>
    </submittedName>
</protein>
<sequence length="44" mass="4563">MIFGIQPGDYWSGKYGFSSGGRVVMGFERVIFEGNSGGLGGSTG</sequence>
<name>A0A644UFB4_9ZZZZ</name>
<comment type="caution">
    <text evidence="1">The sequence shown here is derived from an EMBL/GenBank/DDBJ whole genome shotgun (WGS) entry which is preliminary data.</text>
</comment>
<evidence type="ECO:0000313" key="1">
    <source>
        <dbReference type="EMBL" id="MPL77657.1"/>
    </source>
</evidence>